<evidence type="ECO:0000313" key="3">
    <source>
        <dbReference type="Proteomes" id="UP000054558"/>
    </source>
</evidence>
<protein>
    <submittedName>
        <fullName evidence="2">Uncharacterized protein</fullName>
    </submittedName>
</protein>
<dbReference type="Proteomes" id="UP000054558">
    <property type="component" value="Unassembled WGS sequence"/>
</dbReference>
<dbReference type="EMBL" id="DF236953">
    <property type="protein sequence ID" value="GAQ77822.1"/>
    <property type="molecule type" value="Genomic_DNA"/>
</dbReference>
<reference evidence="2 3" key="1">
    <citation type="journal article" date="2014" name="Nat. Commun.">
        <title>Klebsormidium flaccidum genome reveals primary factors for plant terrestrial adaptation.</title>
        <authorList>
            <person name="Hori K."/>
            <person name="Maruyama F."/>
            <person name="Fujisawa T."/>
            <person name="Togashi T."/>
            <person name="Yamamoto N."/>
            <person name="Seo M."/>
            <person name="Sato S."/>
            <person name="Yamada T."/>
            <person name="Mori H."/>
            <person name="Tajima N."/>
            <person name="Moriyama T."/>
            <person name="Ikeuchi M."/>
            <person name="Watanabe M."/>
            <person name="Wada H."/>
            <person name="Kobayashi K."/>
            <person name="Saito M."/>
            <person name="Masuda T."/>
            <person name="Sasaki-Sekimoto Y."/>
            <person name="Mashiguchi K."/>
            <person name="Awai K."/>
            <person name="Shimojima M."/>
            <person name="Masuda S."/>
            <person name="Iwai M."/>
            <person name="Nobusawa T."/>
            <person name="Narise T."/>
            <person name="Kondo S."/>
            <person name="Saito H."/>
            <person name="Sato R."/>
            <person name="Murakawa M."/>
            <person name="Ihara Y."/>
            <person name="Oshima-Yamada Y."/>
            <person name="Ohtaka K."/>
            <person name="Satoh M."/>
            <person name="Sonobe K."/>
            <person name="Ishii M."/>
            <person name="Ohtani R."/>
            <person name="Kanamori-Sato M."/>
            <person name="Honoki R."/>
            <person name="Miyazaki D."/>
            <person name="Mochizuki H."/>
            <person name="Umetsu J."/>
            <person name="Higashi K."/>
            <person name="Shibata D."/>
            <person name="Kamiya Y."/>
            <person name="Sato N."/>
            <person name="Nakamura Y."/>
            <person name="Tabata S."/>
            <person name="Ida S."/>
            <person name="Kurokawa K."/>
            <person name="Ohta H."/>
        </authorList>
    </citation>
    <scope>NUCLEOTIDE SEQUENCE [LARGE SCALE GENOMIC DNA]</scope>
    <source>
        <strain evidence="2 3">NIES-2285</strain>
    </source>
</reference>
<evidence type="ECO:0000256" key="1">
    <source>
        <dbReference type="SAM" id="MobiDB-lite"/>
    </source>
</evidence>
<feature type="region of interest" description="Disordered" evidence="1">
    <location>
        <begin position="232"/>
        <end position="264"/>
    </location>
</feature>
<proteinExistence type="predicted"/>
<feature type="region of interest" description="Disordered" evidence="1">
    <location>
        <begin position="1"/>
        <end position="43"/>
    </location>
</feature>
<name>A0A1Y1HJT6_KLENI</name>
<dbReference type="AlphaFoldDB" id="A0A1Y1HJT6"/>
<evidence type="ECO:0000313" key="2">
    <source>
        <dbReference type="EMBL" id="GAQ77822.1"/>
    </source>
</evidence>
<feature type="compositionally biased region" description="Low complexity" evidence="1">
    <location>
        <begin position="598"/>
        <end position="610"/>
    </location>
</feature>
<gene>
    <name evidence="2" type="ORF">KFL_000040240</name>
</gene>
<accession>A0A1Y1HJT6</accession>
<feature type="region of interest" description="Disordered" evidence="1">
    <location>
        <begin position="563"/>
        <end position="615"/>
    </location>
</feature>
<organism evidence="2 3">
    <name type="scientific">Klebsormidium nitens</name>
    <name type="common">Green alga</name>
    <name type="synonym">Ulothrix nitens</name>
    <dbReference type="NCBI Taxonomy" id="105231"/>
    <lineage>
        <taxon>Eukaryota</taxon>
        <taxon>Viridiplantae</taxon>
        <taxon>Streptophyta</taxon>
        <taxon>Klebsormidiophyceae</taxon>
        <taxon>Klebsormidiales</taxon>
        <taxon>Klebsormidiaceae</taxon>
        <taxon>Klebsormidium</taxon>
    </lineage>
</organism>
<sequence>MSRARVDPGLGRVRRGGELEATEEEQAFEGLRRSREGSCEEGTSRVAFVKKAVVNASPRSAGEGNRHGGSQSSLLIDDAVGRARSSVARVEESHIAGEDSMGKDRTVPRRLNMRELKLSSRRWNEEEDSLLIDYVKVPSAWPPLPRSSPPADVHFYPASNKRPGIATGSEAKRFRYETWTPRTMAWVRGVSSSGETVLVPEGQALYAPAFQYVHTDGAYEAWGQERRAQYESSGGTPLSIRNLPPIRTRVPTGVSSPPAAPLRRGLARSVSSPGIDFHDLPYARAPEAGYHPHALSRAASYGALVRAPAAVYETLAHPQAAGYDEALADPSAGGYEAHARAFAGGHDPLARVPSESSIQLFSSAPSDLPEHDMTPRQLWLELRNPPDDPPRQAAAGLDSEADRLAFPGEMDLEDEGTAAEMETGDEGTAEPIEPLQANYQNGVDLVSAHLIDSLSSTYQQYETGLETPLSKERDRLLALESVEAPGPCQSGWETHSLEQAMDVSLTEPPVESLHASNLGSLFPALDAFDVIPSSVKSSQSLPLAVQSPVFGSFDGKPGVSGVNTLPSIPLGEETTPQISGPLKTRAETEEANREGGRRNSSSLSSEGPSETGLAGTFHDILLEGLEEESERKEGVMDETVQDVTLQFEGSSAHVTSPAAHNPALELPVFCDFFKEDLPSIAGLDELETWRDSPFEKPAVKCASDGSCGSSAPVL</sequence>
<keyword evidence="3" id="KW-1185">Reference proteome</keyword>
<feature type="compositionally biased region" description="Basic and acidic residues" evidence="1">
    <location>
        <begin position="584"/>
        <end position="597"/>
    </location>
</feature>